<evidence type="ECO:0000256" key="3">
    <source>
        <dbReference type="ARBA" id="ARBA00022525"/>
    </source>
</evidence>
<dbReference type="AlphaFoldDB" id="A0AAD5AW08"/>
<dbReference type="Pfam" id="PF01296">
    <property type="entry name" value="Galanin"/>
    <property type="match status" value="1"/>
</dbReference>
<dbReference type="InterPro" id="IPR008174">
    <property type="entry name" value="Galanin"/>
</dbReference>
<protein>
    <recommendedName>
        <fullName evidence="7">Galanin domain-containing protein</fullName>
    </recommendedName>
</protein>
<feature type="chain" id="PRO_5041971813" description="Galanin domain-containing protein" evidence="6">
    <location>
        <begin position="25"/>
        <end position="98"/>
    </location>
</feature>
<dbReference type="GO" id="GO:0007218">
    <property type="term" value="P:neuropeptide signaling pathway"/>
    <property type="evidence" value="ECO:0007669"/>
    <property type="project" value="UniProtKB-KW"/>
</dbReference>
<dbReference type="Proteomes" id="UP001205998">
    <property type="component" value="Unassembled WGS sequence"/>
</dbReference>
<comment type="subcellular location">
    <subcellularLocation>
        <location evidence="1">Secreted</location>
    </subcellularLocation>
</comment>
<evidence type="ECO:0000256" key="2">
    <source>
        <dbReference type="ARBA" id="ARBA00006871"/>
    </source>
</evidence>
<evidence type="ECO:0000259" key="7">
    <source>
        <dbReference type="PROSITE" id="PS00861"/>
    </source>
</evidence>
<evidence type="ECO:0000256" key="4">
    <source>
        <dbReference type="ARBA" id="ARBA00022702"/>
    </source>
</evidence>
<sequence length="98" mass="11127">MQISFILFCVSLCILSPQLSRTHGMTLRGLEKRGWTLNSAGYLLGPYAHRTLTVRHGASVGKRDSTEESILPTHQPSYNESYLHALMKMLMYLRMKGK</sequence>
<gene>
    <name evidence="8" type="ORF">C0J50_17069</name>
</gene>
<dbReference type="GO" id="GO:0031763">
    <property type="term" value="F:galanin receptor binding"/>
    <property type="evidence" value="ECO:0007669"/>
    <property type="project" value="TreeGrafter"/>
</dbReference>
<organism evidence="8 9">
    <name type="scientific">Silurus asotus</name>
    <name type="common">Amur catfish</name>
    <name type="synonym">Parasilurus asotus</name>
    <dbReference type="NCBI Taxonomy" id="30991"/>
    <lineage>
        <taxon>Eukaryota</taxon>
        <taxon>Metazoa</taxon>
        <taxon>Chordata</taxon>
        <taxon>Craniata</taxon>
        <taxon>Vertebrata</taxon>
        <taxon>Euteleostomi</taxon>
        <taxon>Actinopterygii</taxon>
        <taxon>Neopterygii</taxon>
        <taxon>Teleostei</taxon>
        <taxon>Ostariophysi</taxon>
        <taxon>Siluriformes</taxon>
        <taxon>Siluridae</taxon>
        <taxon>Silurus</taxon>
    </lineage>
</organism>
<evidence type="ECO:0000313" key="8">
    <source>
        <dbReference type="EMBL" id="KAI5623282.1"/>
    </source>
</evidence>
<evidence type="ECO:0000256" key="1">
    <source>
        <dbReference type="ARBA" id="ARBA00004613"/>
    </source>
</evidence>
<comment type="similarity">
    <text evidence="2">Belongs to the galanin family.</text>
</comment>
<dbReference type="InterPro" id="IPR008175">
    <property type="entry name" value="Galanin_pre"/>
</dbReference>
<feature type="domain" description="Galanin" evidence="7">
    <location>
        <begin position="34"/>
        <end position="46"/>
    </location>
</feature>
<dbReference type="PANTHER" id="PTHR16839">
    <property type="entry name" value="GALANIN"/>
    <property type="match status" value="1"/>
</dbReference>
<dbReference type="GO" id="GO:0005184">
    <property type="term" value="F:neuropeptide hormone activity"/>
    <property type="evidence" value="ECO:0007669"/>
    <property type="project" value="TreeGrafter"/>
</dbReference>
<keyword evidence="4" id="KW-0372">Hormone</keyword>
<keyword evidence="6" id="KW-0732">Signal</keyword>
<dbReference type="GO" id="GO:0005615">
    <property type="term" value="C:extracellular space"/>
    <property type="evidence" value="ECO:0007669"/>
    <property type="project" value="TreeGrafter"/>
</dbReference>
<proteinExistence type="inferred from homology"/>
<evidence type="ECO:0000256" key="6">
    <source>
        <dbReference type="SAM" id="SignalP"/>
    </source>
</evidence>
<dbReference type="EMBL" id="MU551603">
    <property type="protein sequence ID" value="KAI5623282.1"/>
    <property type="molecule type" value="Genomic_DNA"/>
</dbReference>
<feature type="signal peptide" evidence="6">
    <location>
        <begin position="1"/>
        <end position="24"/>
    </location>
</feature>
<name>A0AAD5AW08_SILAS</name>
<keyword evidence="5" id="KW-0527">Neuropeptide</keyword>
<evidence type="ECO:0000313" key="9">
    <source>
        <dbReference type="Proteomes" id="UP001205998"/>
    </source>
</evidence>
<dbReference type="GO" id="GO:0030141">
    <property type="term" value="C:secretory granule"/>
    <property type="evidence" value="ECO:0007669"/>
    <property type="project" value="TreeGrafter"/>
</dbReference>
<dbReference type="PANTHER" id="PTHR16839:SF1">
    <property type="entry name" value="GALANIN PEPTIDES"/>
    <property type="match status" value="1"/>
</dbReference>
<feature type="non-terminal residue" evidence="8">
    <location>
        <position position="98"/>
    </location>
</feature>
<dbReference type="PROSITE" id="PS00861">
    <property type="entry name" value="GALANIN"/>
    <property type="match status" value="1"/>
</dbReference>
<keyword evidence="9" id="KW-1185">Reference proteome</keyword>
<evidence type="ECO:0000256" key="5">
    <source>
        <dbReference type="ARBA" id="ARBA00023320"/>
    </source>
</evidence>
<keyword evidence="3" id="KW-0964">Secreted</keyword>
<accession>A0AAD5AW08</accession>
<comment type="caution">
    <text evidence="8">The sequence shown here is derived from an EMBL/GenBank/DDBJ whole genome shotgun (WGS) entry which is preliminary data.</text>
</comment>
<reference evidence="8" key="1">
    <citation type="submission" date="2018-07" db="EMBL/GenBank/DDBJ databases">
        <title>Comparative genomics of catfishes provides insights into carnivory and benthic adaptation.</title>
        <authorList>
            <person name="Zhang Y."/>
            <person name="Wang D."/>
            <person name="Peng Z."/>
            <person name="Zheng S."/>
            <person name="Shao F."/>
            <person name="Tao W."/>
        </authorList>
    </citation>
    <scope>NUCLEOTIDE SEQUENCE</scope>
    <source>
        <strain evidence="8">Chongqing</strain>
    </source>
</reference>